<evidence type="ECO:0000256" key="11">
    <source>
        <dbReference type="PROSITE-ProRule" id="PRU01360"/>
    </source>
</evidence>
<evidence type="ECO:0008006" key="18">
    <source>
        <dbReference type="Google" id="ProtNLM"/>
    </source>
</evidence>
<feature type="domain" description="TonB-dependent receptor plug" evidence="15">
    <location>
        <begin position="74"/>
        <end position="181"/>
    </location>
</feature>
<feature type="signal peptide" evidence="13">
    <location>
        <begin position="1"/>
        <end position="26"/>
    </location>
</feature>
<keyword evidence="3 11" id="KW-1134">Transmembrane beta strand</keyword>
<evidence type="ECO:0000313" key="16">
    <source>
        <dbReference type="EMBL" id="ASY46860.1"/>
    </source>
</evidence>
<evidence type="ECO:0000256" key="9">
    <source>
        <dbReference type="ARBA" id="ARBA00023136"/>
    </source>
</evidence>
<dbReference type="GO" id="GO:0006826">
    <property type="term" value="P:iron ion transport"/>
    <property type="evidence" value="ECO:0007669"/>
    <property type="project" value="UniProtKB-KW"/>
</dbReference>
<keyword evidence="8 12" id="KW-0798">TonB box</keyword>
<evidence type="ECO:0000256" key="2">
    <source>
        <dbReference type="ARBA" id="ARBA00022448"/>
    </source>
</evidence>
<dbReference type="PANTHER" id="PTHR32552:SF81">
    <property type="entry name" value="TONB-DEPENDENT OUTER MEMBRANE RECEPTOR"/>
    <property type="match status" value="1"/>
</dbReference>
<dbReference type="Proteomes" id="UP000217141">
    <property type="component" value="Plasmid p2"/>
</dbReference>
<comment type="subcellular location">
    <subcellularLocation>
        <location evidence="1 11">Cell outer membrane</location>
        <topology evidence="1 11">Multi-pass membrane protein</topology>
    </subcellularLocation>
</comment>
<dbReference type="KEGG" id="shyd:CJD35_20470"/>
<dbReference type="EMBL" id="CP022748">
    <property type="protein sequence ID" value="ASY46860.1"/>
    <property type="molecule type" value="Genomic_DNA"/>
</dbReference>
<dbReference type="InterPro" id="IPR012910">
    <property type="entry name" value="Plug_dom"/>
</dbReference>
<organism evidence="16 17">
    <name type="scientific">Sphingobium xenophagum</name>
    <dbReference type="NCBI Taxonomy" id="121428"/>
    <lineage>
        <taxon>Bacteria</taxon>
        <taxon>Pseudomonadati</taxon>
        <taxon>Pseudomonadota</taxon>
        <taxon>Alphaproteobacteria</taxon>
        <taxon>Sphingomonadales</taxon>
        <taxon>Sphingomonadaceae</taxon>
        <taxon>Sphingobium</taxon>
    </lineage>
</organism>
<dbReference type="InterPro" id="IPR039426">
    <property type="entry name" value="TonB-dep_rcpt-like"/>
</dbReference>
<dbReference type="Gene3D" id="2.40.170.20">
    <property type="entry name" value="TonB-dependent receptor, beta-barrel domain"/>
    <property type="match status" value="1"/>
</dbReference>
<evidence type="ECO:0000256" key="1">
    <source>
        <dbReference type="ARBA" id="ARBA00004571"/>
    </source>
</evidence>
<dbReference type="InterPro" id="IPR000531">
    <property type="entry name" value="Beta-barrel_TonB"/>
</dbReference>
<proteinExistence type="inferred from homology"/>
<reference evidence="16 17" key="1">
    <citation type="submission" date="2017-08" db="EMBL/GenBank/DDBJ databases">
        <title>Whole Genome Sequence of Sphingobium hydrophobicum C1: Insights into Adaption to the Electronic-waste Contaminated Sediment.</title>
        <authorList>
            <person name="Song D."/>
            <person name="Chen X."/>
            <person name="Xu M."/>
        </authorList>
    </citation>
    <scope>NUCLEOTIDE SEQUENCE [LARGE SCALE GENOMIC DNA]</scope>
    <source>
        <strain evidence="16 17">C1</strain>
        <plasmid evidence="16 17">p2</plasmid>
    </source>
</reference>
<evidence type="ECO:0000256" key="4">
    <source>
        <dbReference type="ARBA" id="ARBA00022496"/>
    </source>
</evidence>
<dbReference type="CDD" id="cd01347">
    <property type="entry name" value="ligand_gated_channel"/>
    <property type="match status" value="1"/>
</dbReference>
<evidence type="ECO:0000256" key="6">
    <source>
        <dbReference type="ARBA" id="ARBA00023004"/>
    </source>
</evidence>
<comment type="similarity">
    <text evidence="11 12">Belongs to the TonB-dependent receptor family.</text>
</comment>
<protein>
    <recommendedName>
        <fullName evidence="18">Iron complex outermembrane recepter protein</fullName>
    </recommendedName>
</protein>
<dbReference type="InterPro" id="IPR036942">
    <property type="entry name" value="Beta-barrel_TonB_sf"/>
</dbReference>
<keyword evidence="10 11" id="KW-0998">Cell outer membrane</keyword>
<evidence type="ECO:0000259" key="15">
    <source>
        <dbReference type="Pfam" id="PF07715"/>
    </source>
</evidence>
<keyword evidence="7" id="KW-0406">Ion transport</keyword>
<dbReference type="AlphaFoldDB" id="A0A249MZS4"/>
<feature type="domain" description="TonB-dependent receptor-like beta-barrel" evidence="14">
    <location>
        <begin position="301"/>
        <end position="765"/>
    </location>
</feature>
<keyword evidence="9 11" id="KW-0472">Membrane</keyword>
<keyword evidence="4" id="KW-0410">Iron transport</keyword>
<dbReference type="GO" id="GO:0009279">
    <property type="term" value="C:cell outer membrane"/>
    <property type="evidence" value="ECO:0007669"/>
    <property type="project" value="UniProtKB-SubCell"/>
</dbReference>
<dbReference type="PROSITE" id="PS52016">
    <property type="entry name" value="TONB_DEPENDENT_REC_3"/>
    <property type="match status" value="1"/>
</dbReference>
<evidence type="ECO:0000256" key="13">
    <source>
        <dbReference type="SAM" id="SignalP"/>
    </source>
</evidence>
<sequence>MMLTKHNSMMFTVSAISLALSVPVAAQEVSGDAQVATPVDNAVNPVPEAQASSRQATVADGEIIVTAQKRDQRLLDVPLSITAASGQQLASAGITSTADLGKIAPGFTFQESQYGTPVFGIRGISFFDFSSAASPAVSVYVDQIPLPLSILTNGALLDVERVEVLKGPQGTLFGQNSTGGAVNYIAAKPTDEFSAGLNATYGRFNEKKLSGFASFPITSTLGIRIAAQAEDRGDYQYSITRDDTAGQRSYFAGRVILDWKPTDTVRFELNANGWLDNSDSPIQQFKGFAPQFPGANPPLEAALSASPIAPNNNRAGDWDPGFSLKRDNRFQQISLRGDIDLSSDVTLTSLSSYIDFKGLIPTDNDGSAVRNIATRSMQNFKIFNQELRVAATIDKLRLMVGGNYQRANLNETLFQFGSATNTVLAPIPGGSFFGLRQQNDQLIKTKAAFGSAEYEITPELTIQGSVRYTDQKNDFVGCTADQGTGDAASAFGILSTALRSQLPGFNGVPTTIAPGACVTLGDDFRPVDIVNSDLDETNTSWRGGISYKPSSTSLIYANVTKGFKGGSFTPAPFIRTSQITRVQQESVLAYEAGFKTNLSRLAQITGAAFYYDYRNKQITGFVDTFPFGNLPASVNVPKSSIKGAELSIETRPLEGLRVTASGTYVDAKVDRSFVTATPLSRPVDIKGEQLPNAPKWQLNGDIEYRREVSVGTEVFVGGSVSYRSDSYALFGREPQFEIPGYALVDLRGGIELQDGRWRAEVFGRNITNKYYLNNVSRSIDSITAIAGMPSTYGVTLGFRY</sequence>
<keyword evidence="6" id="KW-0408">Iron</keyword>
<dbReference type="PANTHER" id="PTHR32552">
    <property type="entry name" value="FERRICHROME IRON RECEPTOR-RELATED"/>
    <property type="match status" value="1"/>
</dbReference>
<dbReference type="Pfam" id="PF00593">
    <property type="entry name" value="TonB_dep_Rec_b-barrel"/>
    <property type="match status" value="1"/>
</dbReference>
<evidence type="ECO:0000256" key="3">
    <source>
        <dbReference type="ARBA" id="ARBA00022452"/>
    </source>
</evidence>
<evidence type="ECO:0000256" key="10">
    <source>
        <dbReference type="ARBA" id="ARBA00023237"/>
    </source>
</evidence>
<evidence type="ECO:0000256" key="8">
    <source>
        <dbReference type="ARBA" id="ARBA00023077"/>
    </source>
</evidence>
<keyword evidence="13" id="KW-0732">Signal</keyword>
<evidence type="ECO:0000256" key="12">
    <source>
        <dbReference type="RuleBase" id="RU003357"/>
    </source>
</evidence>
<keyword evidence="16" id="KW-0614">Plasmid</keyword>
<gene>
    <name evidence="16" type="ORF">CJD35_20470</name>
</gene>
<dbReference type="Pfam" id="PF07715">
    <property type="entry name" value="Plug"/>
    <property type="match status" value="1"/>
</dbReference>
<geneLocation type="plasmid" evidence="16 17">
    <name>p2</name>
</geneLocation>
<dbReference type="SUPFAM" id="SSF56935">
    <property type="entry name" value="Porins"/>
    <property type="match status" value="1"/>
</dbReference>
<evidence type="ECO:0000256" key="7">
    <source>
        <dbReference type="ARBA" id="ARBA00023065"/>
    </source>
</evidence>
<dbReference type="RefSeq" id="WP_095687537.1">
    <property type="nucleotide sequence ID" value="NZ_CP022748.1"/>
</dbReference>
<feature type="chain" id="PRO_5012286877" description="Iron complex outermembrane recepter protein" evidence="13">
    <location>
        <begin position="27"/>
        <end position="800"/>
    </location>
</feature>
<name>A0A249MZS4_SPHXE</name>
<keyword evidence="2 11" id="KW-0813">Transport</keyword>
<evidence type="ECO:0000256" key="5">
    <source>
        <dbReference type="ARBA" id="ARBA00022692"/>
    </source>
</evidence>
<evidence type="ECO:0000259" key="14">
    <source>
        <dbReference type="Pfam" id="PF00593"/>
    </source>
</evidence>
<keyword evidence="5 11" id="KW-0812">Transmembrane</keyword>
<accession>A0A249MZS4</accession>
<evidence type="ECO:0000313" key="17">
    <source>
        <dbReference type="Proteomes" id="UP000217141"/>
    </source>
</evidence>